<dbReference type="GeneID" id="56082654"/>
<proteinExistence type="predicted"/>
<accession>A0A7D5T339</accession>
<dbReference type="RefSeq" id="WP_179921927.1">
    <property type="nucleotide sequence ID" value="NZ_CP058909.1"/>
</dbReference>
<dbReference type="PROSITE" id="PS51257">
    <property type="entry name" value="PROKAR_LIPOPROTEIN"/>
    <property type="match status" value="1"/>
</dbReference>
<dbReference type="Proteomes" id="UP000509346">
    <property type="component" value="Chromosome"/>
</dbReference>
<reference evidence="1 2" key="1">
    <citation type="submission" date="2020-07" db="EMBL/GenBank/DDBJ databases">
        <title>Halosimplex litoreum sp. nov. and Halosimplex rubrum sp. nov., isolated from different salt environments.</title>
        <authorList>
            <person name="Cui H."/>
        </authorList>
    </citation>
    <scope>NUCLEOTIDE SEQUENCE [LARGE SCALE GENOMIC DNA]</scope>
    <source>
        <strain evidence="1 2">R2</strain>
    </source>
</reference>
<evidence type="ECO:0000313" key="2">
    <source>
        <dbReference type="Proteomes" id="UP000509346"/>
    </source>
</evidence>
<keyword evidence="2" id="KW-1185">Reference proteome</keyword>
<protein>
    <submittedName>
        <fullName evidence="1">Uncharacterized protein</fullName>
    </submittedName>
</protein>
<dbReference type="AlphaFoldDB" id="A0A7D5T339"/>
<dbReference type="OrthoDB" id="373545at2157"/>
<evidence type="ECO:0000313" key="1">
    <source>
        <dbReference type="EMBL" id="QLH81691.1"/>
    </source>
</evidence>
<organism evidence="1 2">
    <name type="scientific">Halosimplex pelagicum</name>
    <dbReference type="NCBI Taxonomy" id="869886"/>
    <lineage>
        <taxon>Archaea</taxon>
        <taxon>Methanobacteriati</taxon>
        <taxon>Methanobacteriota</taxon>
        <taxon>Stenosarchaea group</taxon>
        <taxon>Halobacteria</taxon>
        <taxon>Halobacteriales</taxon>
        <taxon>Haloarculaceae</taxon>
        <taxon>Halosimplex</taxon>
    </lineage>
</organism>
<dbReference type="KEGG" id="hpel:HZS54_08655"/>
<dbReference type="EMBL" id="CP058909">
    <property type="protein sequence ID" value="QLH81691.1"/>
    <property type="molecule type" value="Genomic_DNA"/>
</dbReference>
<gene>
    <name evidence="1" type="ORF">HZS54_08655</name>
</gene>
<sequence>MTDRLAFVLLALVVFAGCQAPSPGPTEQPRSTANAETQTAITETYEEIWSLQLGGADISLGEHRTIDGFVAANGQFRGTASGVCVEFWDADGAVLKREHLGSISAANESWRIPFDTSLPADTAYVVPTVTDWQTPNTTLDQTVGVRVLDSGALRSYSVTDSEQFDC</sequence>
<name>A0A7D5T339_9EURY</name>